<accession>A0A6G1EF20</accession>
<organism evidence="1 2">
    <name type="scientific">Oryza meyeriana var. granulata</name>
    <dbReference type="NCBI Taxonomy" id="110450"/>
    <lineage>
        <taxon>Eukaryota</taxon>
        <taxon>Viridiplantae</taxon>
        <taxon>Streptophyta</taxon>
        <taxon>Embryophyta</taxon>
        <taxon>Tracheophyta</taxon>
        <taxon>Spermatophyta</taxon>
        <taxon>Magnoliopsida</taxon>
        <taxon>Liliopsida</taxon>
        <taxon>Poales</taxon>
        <taxon>Poaceae</taxon>
        <taxon>BOP clade</taxon>
        <taxon>Oryzoideae</taxon>
        <taxon>Oryzeae</taxon>
        <taxon>Oryzinae</taxon>
        <taxon>Oryza</taxon>
        <taxon>Oryza meyeriana</taxon>
    </lineage>
</organism>
<name>A0A6G1EF20_9ORYZ</name>
<dbReference type="AlphaFoldDB" id="A0A6G1EF20"/>
<comment type="caution">
    <text evidence="1">The sequence shown here is derived from an EMBL/GenBank/DDBJ whole genome shotgun (WGS) entry which is preliminary data.</text>
</comment>
<reference evidence="1 2" key="1">
    <citation type="submission" date="2019-11" db="EMBL/GenBank/DDBJ databases">
        <title>Whole genome sequence of Oryza granulata.</title>
        <authorList>
            <person name="Li W."/>
        </authorList>
    </citation>
    <scope>NUCLEOTIDE SEQUENCE [LARGE SCALE GENOMIC DNA]</scope>
    <source>
        <strain evidence="2">cv. Menghai</strain>
        <tissue evidence="1">Leaf</tissue>
    </source>
</reference>
<proteinExistence type="predicted"/>
<dbReference type="Proteomes" id="UP000479710">
    <property type="component" value="Unassembled WGS sequence"/>
</dbReference>
<evidence type="ECO:0000313" key="2">
    <source>
        <dbReference type="Proteomes" id="UP000479710"/>
    </source>
</evidence>
<gene>
    <name evidence="1" type="ORF">E2562_003397</name>
</gene>
<keyword evidence="2" id="KW-1185">Reference proteome</keyword>
<sequence>MAKKKNKMGVGTGLAMGAVASMLEGLALASGVLDPTEEGVVEPLPRWWALLRFTACQYRRDLGDEEHSAASPHPAPVVFFPNGFLFPWPPLGSLSLRSGPLSLQGTGLCQRVQQDLLKLDVQTKADRTL</sequence>
<dbReference type="EMBL" id="SPHZ02000003">
    <property type="protein sequence ID" value="KAF0923186.1"/>
    <property type="molecule type" value="Genomic_DNA"/>
</dbReference>
<protein>
    <submittedName>
        <fullName evidence="1">Uncharacterized protein</fullName>
    </submittedName>
</protein>
<evidence type="ECO:0000313" key="1">
    <source>
        <dbReference type="EMBL" id="KAF0923186.1"/>
    </source>
</evidence>